<dbReference type="STRING" id="1503054.WT74_19720"/>
<dbReference type="Proteomes" id="UP000068603">
    <property type="component" value="Unassembled WGS sequence"/>
</dbReference>
<dbReference type="GO" id="GO:0006790">
    <property type="term" value="P:sulfur compound metabolic process"/>
    <property type="evidence" value="ECO:0007669"/>
    <property type="project" value="TreeGrafter"/>
</dbReference>
<keyword evidence="3 7" id="KW-0223">Dioxygenase</keyword>
<dbReference type="InterPro" id="IPR042098">
    <property type="entry name" value="TauD-like_sf"/>
</dbReference>
<sequence length="277" mass="32032">MKIEKVSEYVGAEIHDITIRNIRNPEIRAQVLQALHDNELLIFKHLEISPGEQVELARLIGEPVPFVMNRYRHPEHPEIMISSNEVVDGKAYGVPRVGNFWHQDSSYTDNPTTYTLLHGITIPASSGDTLFSSARDVYARLPEAWKKKIDGRHAVHTVRKRFKVRPEHVGYSIAEIMQQAEKLHPPVEHPLVKLDARTGRRYLYGARDYLDYVIGFDANENHDFLTLLEELVTDSRYVYRHKWTKGDLLLWKTETAYHAVTHVEDNQARTVHRVAVK</sequence>
<feature type="domain" description="TauD/TfdA-like" evidence="6">
    <location>
        <begin position="3"/>
        <end position="274"/>
    </location>
</feature>
<dbReference type="Pfam" id="PF02668">
    <property type="entry name" value="TauD"/>
    <property type="match status" value="1"/>
</dbReference>
<reference evidence="7 8" key="1">
    <citation type="submission" date="2015-11" db="EMBL/GenBank/DDBJ databases">
        <title>Expanding the genomic diversity of Burkholderia species for the development of highly accurate diagnostics.</title>
        <authorList>
            <person name="Sahl J."/>
            <person name="Keim P."/>
            <person name="Wagner D."/>
        </authorList>
    </citation>
    <scope>NUCLEOTIDE SEQUENCE [LARGE SCALE GENOMIC DNA]</scope>
    <source>
        <strain evidence="7 8">MSMB1960WGS</strain>
    </source>
</reference>
<accession>A0A107B0V1</accession>
<evidence type="ECO:0000256" key="2">
    <source>
        <dbReference type="ARBA" id="ARBA00022723"/>
    </source>
</evidence>
<name>A0A107B0V1_9BURK</name>
<dbReference type="EMBL" id="LPHB01000072">
    <property type="protein sequence ID" value="KWA55065.1"/>
    <property type="molecule type" value="Genomic_DNA"/>
</dbReference>
<keyword evidence="5" id="KW-0408">Iron</keyword>
<organism evidence="7">
    <name type="scientific">Burkholderia stagnalis</name>
    <dbReference type="NCBI Taxonomy" id="1503054"/>
    <lineage>
        <taxon>Bacteria</taxon>
        <taxon>Pseudomonadati</taxon>
        <taxon>Pseudomonadota</taxon>
        <taxon>Betaproteobacteria</taxon>
        <taxon>Burkholderiales</taxon>
        <taxon>Burkholderiaceae</taxon>
        <taxon>Burkholderia</taxon>
        <taxon>Burkholderia cepacia complex</taxon>
    </lineage>
</organism>
<dbReference type="AlphaFoldDB" id="A0A107B0V1"/>
<evidence type="ECO:0000313" key="7">
    <source>
        <dbReference type="EMBL" id="KWA55065.1"/>
    </source>
</evidence>
<evidence type="ECO:0000256" key="1">
    <source>
        <dbReference type="ARBA" id="ARBA00005896"/>
    </source>
</evidence>
<dbReference type="RefSeq" id="WP_060149255.1">
    <property type="nucleotide sequence ID" value="NZ_LPGD01000045.1"/>
</dbReference>
<dbReference type="GO" id="GO:0005737">
    <property type="term" value="C:cytoplasm"/>
    <property type="evidence" value="ECO:0007669"/>
    <property type="project" value="TreeGrafter"/>
</dbReference>
<dbReference type="PANTHER" id="PTHR30468">
    <property type="entry name" value="ALPHA-KETOGLUTARATE-DEPENDENT SULFONATE DIOXYGENASE"/>
    <property type="match status" value="1"/>
</dbReference>
<dbReference type="InterPro" id="IPR003819">
    <property type="entry name" value="TauD/TfdA-like"/>
</dbReference>
<dbReference type="GO" id="GO:0000908">
    <property type="term" value="F:taurine dioxygenase activity"/>
    <property type="evidence" value="ECO:0007669"/>
    <property type="project" value="TreeGrafter"/>
</dbReference>
<evidence type="ECO:0000256" key="5">
    <source>
        <dbReference type="ARBA" id="ARBA00023004"/>
    </source>
</evidence>
<evidence type="ECO:0000259" key="6">
    <source>
        <dbReference type="Pfam" id="PF02668"/>
    </source>
</evidence>
<keyword evidence="2" id="KW-0479">Metal-binding</keyword>
<comment type="caution">
    <text evidence="7">The sequence shown here is derived from an EMBL/GenBank/DDBJ whole genome shotgun (WGS) entry which is preliminary data.</text>
</comment>
<proteinExistence type="inferred from homology"/>
<comment type="similarity">
    <text evidence="1">Belongs to the TfdA dioxygenase family.</text>
</comment>
<dbReference type="InterPro" id="IPR051323">
    <property type="entry name" value="AtsK-like"/>
</dbReference>
<dbReference type="PANTHER" id="PTHR30468:SF1">
    <property type="entry name" value="ALPHA-KETOGLUTARATE-DEPENDENT SULFONATE DIOXYGENASE"/>
    <property type="match status" value="1"/>
</dbReference>
<dbReference type="Gene3D" id="3.60.130.10">
    <property type="entry name" value="Clavaminate synthase-like"/>
    <property type="match status" value="1"/>
</dbReference>
<dbReference type="GO" id="GO:0046872">
    <property type="term" value="F:metal ion binding"/>
    <property type="evidence" value="ECO:0007669"/>
    <property type="project" value="UniProtKB-KW"/>
</dbReference>
<dbReference type="SUPFAM" id="SSF51197">
    <property type="entry name" value="Clavaminate synthase-like"/>
    <property type="match status" value="1"/>
</dbReference>
<evidence type="ECO:0000256" key="4">
    <source>
        <dbReference type="ARBA" id="ARBA00023002"/>
    </source>
</evidence>
<gene>
    <name evidence="7" type="ORF">WT44_27905</name>
</gene>
<evidence type="ECO:0000256" key="3">
    <source>
        <dbReference type="ARBA" id="ARBA00022964"/>
    </source>
</evidence>
<evidence type="ECO:0000313" key="8">
    <source>
        <dbReference type="Proteomes" id="UP000068603"/>
    </source>
</evidence>
<keyword evidence="4" id="KW-0560">Oxidoreductase</keyword>
<protein>
    <submittedName>
        <fullName evidence="7">Taurine dioxygenase</fullName>
    </submittedName>
</protein>